<dbReference type="InterPro" id="IPR056090">
    <property type="entry name" value="DUF7673"/>
</dbReference>
<dbReference type="Proteomes" id="UP001430701">
    <property type="component" value="Unassembled WGS sequence"/>
</dbReference>
<feature type="domain" description="DUF7673" evidence="1">
    <location>
        <begin position="14"/>
        <end position="98"/>
    </location>
</feature>
<evidence type="ECO:0000313" key="3">
    <source>
        <dbReference type="Proteomes" id="UP001430701"/>
    </source>
</evidence>
<protein>
    <recommendedName>
        <fullName evidence="1">DUF7673 domain-containing protein</fullName>
    </recommendedName>
</protein>
<keyword evidence="3" id="KW-1185">Reference proteome</keyword>
<accession>A0ABS8U0B9</accession>
<reference evidence="2" key="1">
    <citation type="submission" date="2021-11" db="EMBL/GenBank/DDBJ databases">
        <title>Genome sequence of Xylella taiwanensis PLS432.</title>
        <authorList>
            <person name="Weng L.-W."/>
            <person name="Su C.-C."/>
            <person name="Tsai C.-W."/>
            <person name="Kuo C.-H."/>
        </authorList>
    </citation>
    <scope>NUCLEOTIDE SEQUENCE</scope>
    <source>
        <strain evidence="2">PLS432</strain>
        <plasmid evidence="2">pPLS432</plasmid>
    </source>
</reference>
<name>A0ABS8U0B9_9GAMM</name>
<dbReference type="EMBL" id="JAJPPU010000005">
    <property type="protein sequence ID" value="MCD8474189.1"/>
    <property type="molecule type" value="Genomic_DNA"/>
</dbReference>
<dbReference type="Pfam" id="PF24720">
    <property type="entry name" value="DUF7673"/>
    <property type="match status" value="1"/>
</dbReference>
<sequence length="105" mass="12123">MFKKPVPPQDEEIAALKRLVAIAKRGTHQSGHVADFLLSWWNTDECGGFDMRNLWGVDRRIAEDMVTVFGLVARIHVYPPQIDRVFDADFDQIVRLWRPKLFADA</sequence>
<proteinExistence type="predicted"/>
<keyword evidence="2" id="KW-0614">Plasmid</keyword>
<comment type="caution">
    <text evidence="2">The sequence shown here is derived from an EMBL/GenBank/DDBJ whole genome shotgun (WGS) entry which is preliminary data.</text>
</comment>
<gene>
    <name evidence="2" type="ORF">LPH55_12145</name>
</gene>
<evidence type="ECO:0000313" key="2">
    <source>
        <dbReference type="EMBL" id="MCD8474189.1"/>
    </source>
</evidence>
<evidence type="ECO:0000259" key="1">
    <source>
        <dbReference type="Pfam" id="PF24720"/>
    </source>
</evidence>
<organism evidence="2 3">
    <name type="scientific">Xylella taiwanensis</name>
    <dbReference type="NCBI Taxonomy" id="1444770"/>
    <lineage>
        <taxon>Bacteria</taxon>
        <taxon>Pseudomonadati</taxon>
        <taxon>Pseudomonadota</taxon>
        <taxon>Gammaproteobacteria</taxon>
        <taxon>Lysobacterales</taxon>
        <taxon>Lysobacteraceae</taxon>
        <taxon>Xylella</taxon>
    </lineage>
</organism>
<dbReference type="RefSeq" id="WP_232120138.1">
    <property type="nucleotide sequence ID" value="NZ_JAJPPP010000004.1"/>
</dbReference>
<geneLocation type="plasmid" evidence="2">
    <name>pPLS432</name>
</geneLocation>